<dbReference type="RefSeq" id="WP_309852363.1">
    <property type="nucleotide sequence ID" value="NZ_BAAAIU010000004.1"/>
</dbReference>
<keyword evidence="1" id="KW-0812">Transmembrane</keyword>
<keyword evidence="1" id="KW-1133">Transmembrane helix</keyword>
<comment type="caution">
    <text evidence="2">The sequence shown here is derived from an EMBL/GenBank/DDBJ whole genome shotgun (WGS) entry which is preliminary data.</text>
</comment>
<organism evidence="2 3">
    <name type="scientific">Falsarthrobacter nasiphocae</name>
    <dbReference type="NCBI Taxonomy" id="189863"/>
    <lineage>
        <taxon>Bacteria</taxon>
        <taxon>Bacillati</taxon>
        <taxon>Actinomycetota</taxon>
        <taxon>Actinomycetes</taxon>
        <taxon>Micrococcales</taxon>
        <taxon>Micrococcaceae</taxon>
        <taxon>Falsarthrobacter</taxon>
    </lineage>
</organism>
<evidence type="ECO:0000256" key="1">
    <source>
        <dbReference type="SAM" id="Phobius"/>
    </source>
</evidence>
<evidence type="ECO:0000313" key="2">
    <source>
        <dbReference type="EMBL" id="MDR6892786.1"/>
    </source>
</evidence>
<name>A0AAE3YJD0_9MICC</name>
<feature type="transmembrane region" description="Helical" evidence="1">
    <location>
        <begin position="164"/>
        <end position="185"/>
    </location>
</feature>
<evidence type="ECO:0000313" key="3">
    <source>
        <dbReference type="Proteomes" id="UP001247307"/>
    </source>
</evidence>
<protein>
    <submittedName>
        <fullName evidence="2">Uncharacterized protein</fullName>
    </submittedName>
</protein>
<keyword evidence="3" id="KW-1185">Reference proteome</keyword>
<keyword evidence="1" id="KW-0472">Membrane</keyword>
<reference evidence="2" key="1">
    <citation type="submission" date="2023-07" db="EMBL/GenBank/DDBJ databases">
        <title>Sequencing the genomes of 1000 actinobacteria strains.</title>
        <authorList>
            <person name="Klenk H.-P."/>
        </authorList>
    </citation>
    <scope>NUCLEOTIDE SEQUENCE</scope>
    <source>
        <strain evidence="2">DSM 13988</strain>
    </source>
</reference>
<dbReference type="EMBL" id="JAVDUI010000001">
    <property type="protein sequence ID" value="MDR6892786.1"/>
    <property type="molecule type" value="Genomic_DNA"/>
</dbReference>
<dbReference type="AlphaFoldDB" id="A0AAE3YJD0"/>
<accession>A0AAE3YJD0</accession>
<dbReference type="Proteomes" id="UP001247307">
    <property type="component" value="Unassembled WGS sequence"/>
</dbReference>
<proteinExistence type="predicted"/>
<sequence length="547" mass="56699">MAAIVGLFLALVGAAGLTFLKTTEQSTVNVAMPAGSEHSKILRIPAEVGGQDGLDLTIDGQGPWNVSLIRSLDVKAWAGDAQQTVVSRAGGDLSASTEGTAAAAFAPASTDIFATTAVQRGRTVQHIDPVRDNQRYDVVITGSEGAPLPSSLTVSKDVEVAQPWGLPLLIVGLLVALGSLLAWLLMRRKGDDDRLAAGSSPRAREAVRVARGSHRAQAVSPLLAMALAGSFAVPAAVSTSPAPSAASPSASAGAQDYTPTVSGQQLERIVKAVSADAEKADKAQSASALTGRFTGAAKTLRAGTYAMRAKNSSIAPPAPIATKIVTSMVPFSDEFPRSVVAVVQDGPQDLPVALVLEQKRAQDDYVLRDTMSMLPGAKFPKPDNEPGSRAVGLDDGRGVLTPARSLQALADVLDHPEGPSKGAFESTSFQKDLIDFQKSVTKNAGGVNSTIRQAVDWNEARAFPTADGGVMVFGYLNMLYTASPKESGGSVQLSGTPYEKLVGAASVKGPVEVSYGQSVMMYVPKRGSGEKVVVTGVDQDLIGARKG</sequence>
<gene>
    <name evidence="2" type="ORF">J2S35_001726</name>
</gene>